<feature type="region of interest" description="Disordered" evidence="1">
    <location>
        <begin position="86"/>
        <end position="121"/>
    </location>
</feature>
<dbReference type="RefSeq" id="WP_224193901.1">
    <property type="nucleotide sequence ID" value="NZ_JAIRAU010000028.1"/>
</dbReference>
<accession>A0ABS7TV56</accession>
<sequence>MFARAHVEPRRVRQDARRGIDRVARVVGSSLVVVEVSVLFRPVIGADMVVLAVASMAEVEDVVEIDPAYLDEKEAWGRCCAPSPPSARRIRGRGREDGAARCRDGRARAAPERARRPGGWR</sequence>
<name>A0ABS7TV56_9BACT</name>
<reference evidence="2" key="1">
    <citation type="submission" date="2021-08" db="EMBL/GenBank/DDBJ databases">
        <authorList>
            <person name="Stevens D.C."/>
        </authorList>
    </citation>
    <scope>NUCLEOTIDE SEQUENCE</scope>
    <source>
        <strain evidence="2">DSM 53165</strain>
    </source>
</reference>
<gene>
    <name evidence="2" type="ORF">K7C98_23095</name>
</gene>
<dbReference type="Proteomes" id="UP001139031">
    <property type="component" value="Unassembled WGS sequence"/>
</dbReference>
<feature type="compositionally biased region" description="Basic and acidic residues" evidence="1">
    <location>
        <begin position="93"/>
        <end position="115"/>
    </location>
</feature>
<keyword evidence="3" id="KW-1185">Reference proteome</keyword>
<evidence type="ECO:0000313" key="3">
    <source>
        <dbReference type="Proteomes" id="UP001139031"/>
    </source>
</evidence>
<evidence type="ECO:0000256" key="1">
    <source>
        <dbReference type="SAM" id="MobiDB-lite"/>
    </source>
</evidence>
<evidence type="ECO:0000313" key="2">
    <source>
        <dbReference type="EMBL" id="MBZ5712140.1"/>
    </source>
</evidence>
<proteinExistence type="predicted"/>
<comment type="caution">
    <text evidence="2">The sequence shown here is derived from an EMBL/GenBank/DDBJ whole genome shotgun (WGS) entry which is preliminary data.</text>
</comment>
<organism evidence="2 3">
    <name type="scientific">Nannocystis pusilla</name>
    <dbReference type="NCBI Taxonomy" id="889268"/>
    <lineage>
        <taxon>Bacteria</taxon>
        <taxon>Pseudomonadati</taxon>
        <taxon>Myxococcota</taxon>
        <taxon>Polyangia</taxon>
        <taxon>Nannocystales</taxon>
        <taxon>Nannocystaceae</taxon>
        <taxon>Nannocystis</taxon>
    </lineage>
</organism>
<protein>
    <submittedName>
        <fullName evidence="2">Uncharacterized protein</fullName>
    </submittedName>
</protein>
<dbReference type="EMBL" id="JAIRAU010000028">
    <property type="protein sequence ID" value="MBZ5712140.1"/>
    <property type="molecule type" value="Genomic_DNA"/>
</dbReference>